<evidence type="ECO:0000256" key="1">
    <source>
        <dbReference type="SAM" id="Coils"/>
    </source>
</evidence>
<dbReference type="AlphaFoldDB" id="A0AAP0KBF5"/>
<comment type="caution">
    <text evidence="3">The sequence shown here is derived from an EMBL/GenBank/DDBJ whole genome shotgun (WGS) entry which is preliminary data.</text>
</comment>
<feature type="region of interest" description="Disordered" evidence="2">
    <location>
        <begin position="402"/>
        <end position="428"/>
    </location>
</feature>
<evidence type="ECO:0000313" key="4">
    <source>
        <dbReference type="Proteomes" id="UP001419268"/>
    </source>
</evidence>
<gene>
    <name evidence="3" type="ORF">Scep_007335</name>
</gene>
<feature type="compositionally biased region" description="Basic and acidic residues" evidence="2">
    <location>
        <begin position="240"/>
        <end position="254"/>
    </location>
</feature>
<accession>A0AAP0KBF5</accession>
<dbReference type="Proteomes" id="UP001419268">
    <property type="component" value="Unassembled WGS sequence"/>
</dbReference>
<proteinExistence type="predicted"/>
<feature type="region of interest" description="Disordered" evidence="2">
    <location>
        <begin position="232"/>
        <end position="255"/>
    </location>
</feature>
<dbReference type="EMBL" id="JBBNAG010000003">
    <property type="protein sequence ID" value="KAK9148578.1"/>
    <property type="molecule type" value="Genomic_DNA"/>
</dbReference>
<feature type="coiled-coil region" evidence="1">
    <location>
        <begin position="25"/>
        <end position="72"/>
    </location>
</feature>
<name>A0AAP0KBF5_9MAGN</name>
<keyword evidence="1" id="KW-0175">Coiled coil</keyword>
<protein>
    <submittedName>
        <fullName evidence="3">Uncharacterized protein</fullName>
    </submittedName>
</protein>
<evidence type="ECO:0000256" key="2">
    <source>
        <dbReference type="SAM" id="MobiDB-lite"/>
    </source>
</evidence>
<feature type="compositionally biased region" description="Polar residues" evidence="2">
    <location>
        <begin position="419"/>
        <end position="428"/>
    </location>
</feature>
<evidence type="ECO:0000313" key="3">
    <source>
        <dbReference type="EMBL" id="KAK9148578.1"/>
    </source>
</evidence>
<feature type="compositionally biased region" description="Acidic residues" evidence="2">
    <location>
        <begin position="408"/>
        <end position="418"/>
    </location>
</feature>
<reference evidence="3 4" key="1">
    <citation type="submission" date="2024-01" db="EMBL/GenBank/DDBJ databases">
        <title>Genome assemblies of Stephania.</title>
        <authorList>
            <person name="Yang L."/>
        </authorList>
    </citation>
    <scope>NUCLEOTIDE SEQUENCE [LARGE SCALE GENOMIC DNA]</scope>
    <source>
        <strain evidence="3">JXDWG</strain>
        <tissue evidence="3">Leaf</tissue>
    </source>
</reference>
<sequence>MSNPQIPQHEGNQQFHQSTSLEDMMKELIDNHQQFQRLLEELRQIDFEIPGLKDLETQFIQYNARLQNMIDEEELCSAQPIFHPDEDVSVDTLKIFAVNEVTQMDDYLRETAEGSEVFQIEPKIIIALDDEENDMKINVISDKPEKPQIESEEDQPLVLVQPPTLPCTFGTSYKGVKVRERSQIFYTADTFVLDDPDAKNSFVLEVPNELLNLKKGVHASLPKYDGFFAKDRSIGNPDPNSREEKEETNYRSEEEGINTSDSVVGYDVIATELCYKACTPYDRARASILSQESLDSNLNLAGAQTSDRSKKIFKLNQKLQYSLMEKNAEKCRFKEEREKLKEENTMLRETREMEIRKGILVHKASPAYRTELKDFMIENGDFLITNSWNKCVTHLRHKYPITDKEANDPDSLDMEEDAGTSTTIQGED</sequence>
<keyword evidence="4" id="KW-1185">Reference proteome</keyword>
<organism evidence="3 4">
    <name type="scientific">Stephania cephalantha</name>
    <dbReference type="NCBI Taxonomy" id="152367"/>
    <lineage>
        <taxon>Eukaryota</taxon>
        <taxon>Viridiplantae</taxon>
        <taxon>Streptophyta</taxon>
        <taxon>Embryophyta</taxon>
        <taxon>Tracheophyta</taxon>
        <taxon>Spermatophyta</taxon>
        <taxon>Magnoliopsida</taxon>
        <taxon>Ranunculales</taxon>
        <taxon>Menispermaceae</taxon>
        <taxon>Menispermoideae</taxon>
        <taxon>Cissampelideae</taxon>
        <taxon>Stephania</taxon>
    </lineage>
</organism>